<dbReference type="InterPro" id="IPR036084">
    <property type="entry name" value="Ser_inhib-like_sf"/>
</dbReference>
<dbReference type="Ensembl" id="ENSCPGT00000018787.1">
    <property type="protein sequence ID" value="ENSCPGP00000017180.1"/>
    <property type="gene ID" value="ENSCPGG00000012048.1"/>
</dbReference>
<feature type="domain" description="VWFD" evidence="3">
    <location>
        <begin position="117"/>
        <end position="278"/>
    </location>
</feature>
<proteinExistence type="predicted"/>
<name>A0A8C3K2M0_9CHAR</name>
<dbReference type="PROSITE" id="PS51233">
    <property type="entry name" value="VWFD"/>
    <property type="match status" value="4"/>
</dbReference>
<sequence length="1490" mass="161397">CPKNSNYTTCGPACPTTCNPTAVPTDCPTLACVETCSCQEGFVLEANRCIPQDQCGCLHEGLLHGLHEEFWGDTTCTKRCVCNGTSQNAVCREDNCQDGEECRVEEGIRGCYPKSHGTCSAVGATHYETFDGGRFVFQGTCIYQMVGLCEKTPGLVDFQVLVQNGRQDEEPPASIALVVVNGRLANLPYGRRGGKVSVSRGAGGDAVVETDFGLAVSYDGRSRLVATVPTTYAGALCGLCGNYNGQEEDEMMTKSGQVTSDPTALGGSWKVTAIPGCGEASTLECPTTTMEALRQQEISSKGCGIIREEGGPFGACHALVDPQKYFQSCLHDLCLFPEREGVRCPLIARYAEVCQAAGIAVGRWRTEDFCFPCPPNSHYEPCSRGCGQSCRSLFSPEKCRERCQEGCACDGGLVLSGDTCVPLSRCGCHQGDFYYQAEETFLATKEEMCRCRAGGALECQEASCPEGGEGKVIEGVFQCSSATLGTCLATGDRSYVSFDGVAFNFSGTCSYVLSKTCGGGEGGQPFAVKMEKEARQKKKVSGIKELSLEVYGLTLSLTRGKRGHVMVRWHFLEAHLFLVTRSVGQGRVWVHQHGMDVLLQTDFGLVIRYDLLHHVTVTVPQSYQGHLCGLCGNYNGQQDDDFLLPGGQLAPDAVAFGSAWKTSKAPCSDDCSQDDCPVCSEEKKAVLQKSNYCGLLTVPEGPFGSCHHLIDPTLYFQTCLHDVCLAKGDTQVLCQSIQSYATTCQDAGGIIGAWRRPSFCPLRCPANSIYSLCTNLCPKSCAGLVDPSKCPQTCLEGCECHQGLVFDGLGCVPQEECGCFEDGEYHKVEISRILGDNCQQRCTCVPGKGLTCTLRCRSKERCKLKDGQTKCVPSLVATCWAWGDPHYHTLDGLDFDFQGTCTYTMAESHGNDTSLVPFKVEGKNDVRGGVKSVSYVSLAKRDGGCPQVNGVVTLLPVTLEEGKVRVIQSGLSAVVETDFGLRVTYDWNWHLLLDVPSSYYRHIRGLCGNFNLKPEDDGPQGSHYHPQGGHNLSQDSDCPFCEEEEKELYGGNQFCGLIKKGYQGPFQGCHHLVPPRDFYRNCLYDVCMSKGAKQILCKVLESYAATCRKQGAVVHDWRTPSGCPLPCPPNSHYEPCGTACPPTCLDPQPPPSCPHPCVETCACDPGHLLSGGRCLPAADCGCSHQGGYHPPGEDFWADETCRTRCRCDPALGMVVCQESSCKAGEKCALVQGVRRCVATGRATCVATGDPHYTTFDGRRYDFMGTCVYQLAALCSQADPQLVPFTVTVENDHRGSKAVSYTKEVTLKVYNMTLSLSKEHPQKLKVDGILVDLPFNHGEKLWVFIKGVHGFVKTDFDLTVTFDWYSYARVILPTTYAGAVCGLCGDADGDPGDDLALPNGTLATDELQFARSWKVADLPGCEEDPCPGGCGVCTEAQKRGYQGDKHCGLLVKKQGPLATCHDVIDPTPFFEDCLFDTCLYQGHQETVCSSL</sequence>
<dbReference type="SMART" id="SM00216">
    <property type="entry name" value="VWD"/>
    <property type="match status" value="4"/>
</dbReference>
<protein>
    <recommendedName>
        <fullName evidence="3">VWFD domain-containing protein</fullName>
    </recommendedName>
</protein>
<dbReference type="GO" id="GO:0005615">
    <property type="term" value="C:extracellular space"/>
    <property type="evidence" value="ECO:0007669"/>
    <property type="project" value="TreeGrafter"/>
</dbReference>
<dbReference type="PANTHER" id="PTHR11339:SF244">
    <property type="entry name" value="IGGFC-BINDING PROTEIN"/>
    <property type="match status" value="1"/>
</dbReference>
<dbReference type="Pfam" id="PF00094">
    <property type="entry name" value="VWD"/>
    <property type="match status" value="4"/>
</dbReference>
<evidence type="ECO:0000313" key="4">
    <source>
        <dbReference type="Ensembl" id="ENSCPGP00000017180.1"/>
    </source>
</evidence>
<feature type="domain" description="VWFD" evidence="3">
    <location>
        <begin position="877"/>
        <end position="1042"/>
    </location>
</feature>
<dbReference type="InterPro" id="IPR002919">
    <property type="entry name" value="TIL_dom"/>
</dbReference>
<dbReference type="InterPro" id="IPR014853">
    <property type="entry name" value="VWF/SSPO/ZAN-like_Cys-rich_dom"/>
</dbReference>
<evidence type="ECO:0000256" key="1">
    <source>
        <dbReference type="ARBA" id="ARBA00023157"/>
    </source>
</evidence>
<keyword evidence="5" id="KW-1185">Reference proteome</keyword>
<dbReference type="CDD" id="cd19941">
    <property type="entry name" value="TIL"/>
    <property type="match status" value="4"/>
</dbReference>
<dbReference type="SUPFAM" id="SSF57567">
    <property type="entry name" value="Serine protease inhibitors"/>
    <property type="match status" value="4"/>
</dbReference>
<organism evidence="4 5">
    <name type="scientific">Calidris pygmaea</name>
    <name type="common">Spoon-billed sandpiper</name>
    <dbReference type="NCBI Taxonomy" id="425635"/>
    <lineage>
        <taxon>Eukaryota</taxon>
        <taxon>Metazoa</taxon>
        <taxon>Chordata</taxon>
        <taxon>Craniata</taxon>
        <taxon>Vertebrata</taxon>
        <taxon>Euteleostomi</taxon>
        <taxon>Archelosauria</taxon>
        <taxon>Archosauria</taxon>
        <taxon>Dinosauria</taxon>
        <taxon>Saurischia</taxon>
        <taxon>Theropoda</taxon>
        <taxon>Coelurosauria</taxon>
        <taxon>Aves</taxon>
        <taxon>Neognathae</taxon>
        <taxon>Neoaves</taxon>
        <taxon>Charadriiformes</taxon>
        <taxon>Scolopacidae</taxon>
        <taxon>Calidris</taxon>
    </lineage>
</organism>
<dbReference type="SMART" id="SM00832">
    <property type="entry name" value="C8"/>
    <property type="match status" value="4"/>
</dbReference>
<dbReference type="GO" id="GO:0031012">
    <property type="term" value="C:extracellular matrix"/>
    <property type="evidence" value="ECO:0007669"/>
    <property type="project" value="TreeGrafter"/>
</dbReference>
<keyword evidence="2" id="KW-0325">Glycoprotein</keyword>
<reference evidence="4" key="2">
    <citation type="submission" date="2025-09" db="UniProtKB">
        <authorList>
            <consortium name="Ensembl"/>
        </authorList>
    </citation>
    <scope>IDENTIFICATION</scope>
</reference>
<dbReference type="Gene3D" id="2.10.25.10">
    <property type="entry name" value="Laminin"/>
    <property type="match status" value="4"/>
</dbReference>
<dbReference type="Pfam" id="PF12714">
    <property type="entry name" value="TILa"/>
    <property type="match status" value="1"/>
</dbReference>
<keyword evidence="1" id="KW-1015">Disulfide bond</keyword>
<feature type="domain" description="VWFD" evidence="3">
    <location>
        <begin position="485"/>
        <end position="668"/>
    </location>
</feature>
<evidence type="ECO:0000259" key="3">
    <source>
        <dbReference type="PROSITE" id="PS51233"/>
    </source>
</evidence>
<dbReference type="FunFam" id="2.10.25.10:FF:000055">
    <property type="entry name" value="alpha-tectorin isoform X1"/>
    <property type="match status" value="4"/>
</dbReference>
<dbReference type="Pfam" id="PF01826">
    <property type="entry name" value="TIL"/>
    <property type="match status" value="4"/>
</dbReference>
<evidence type="ECO:0000313" key="5">
    <source>
        <dbReference type="Proteomes" id="UP000694419"/>
    </source>
</evidence>
<evidence type="ECO:0000256" key="2">
    <source>
        <dbReference type="ARBA" id="ARBA00023180"/>
    </source>
</evidence>
<accession>A0A8C3K2M0</accession>
<dbReference type="Pfam" id="PF08742">
    <property type="entry name" value="C8"/>
    <property type="match status" value="4"/>
</dbReference>
<dbReference type="PANTHER" id="PTHR11339">
    <property type="entry name" value="EXTRACELLULAR MATRIX GLYCOPROTEIN RELATED"/>
    <property type="match status" value="1"/>
</dbReference>
<dbReference type="InterPro" id="IPR050780">
    <property type="entry name" value="Mucin_vWF_Thrombospondin_sf"/>
</dbReference>
<feature type="domain" description="VWFD" evidence="3">
    <location>
        <begin position="1242"/>
        <end position="1421"/>
    </location>
</feature>
<dbReference type="InterPro" id="IPR001846">
    <property type="entry name" value="VWF_type-D"/>
</dbReference>
<dbReference type="InterPro" id="IPR025615">
    <property type="entry name" value="TILa_dom"/>
</dbReference>
<reference evidence="4" key="1">
    <citation type="submission" date="2025-08" db="UniProtKB">
        <authorList>
            <consortium name="Ensembl"/>
        </authorList>
    </citation>
    <scope>IDENTIFICATION</scope>
</reference>
<dbReference type="Proteomes" id="UP000694419">
    <property type="component" value="Unplaced"/>
</dbReference>